<dbReference type="InterPro" id="IPR016181">
    <property type="entry name" value="Acyl_CoA_acyltransferase"/>
</dbReference>
<dbReference type="EMBL" id="AXCZ01000004">
    <property type="protein sequence ID" value="KGM14416.1"/>
    <property type="molecule type" value="Genomic_DNA"/>
</dbReference>
<dbReference type="PANTHER" id="PTHR13947:SF37">
    <property type="entry name" value="LD18367P"/>
    <property type="match status" value="1"/>
</dbReference>
<keyword evidence="4" id="KW-1185">Reference proteome</keyword>
<reference evidence="3 4" key="1">
    <citation type="submission" date="2013-08" db="EMBL/GenBank/DDBJ databases">
        <title>Genome sequencing of Cellulomonas bogoriensis 69B4.</title>
        <authorList>
            <person name="Chen F."/>
            <person name="Li Y."/>
            <person name="Wang G."/>
        </authorList>
    </citation>
    <scope>NUCLEOTIDE SEQUENCE [LARGE SCALE GENOMIC DNA]</scope>
    <source>
        <strain evidence="3 4">69B4</strain>
    </source>
</reference>
<dbReference type="InterPro" id="IPR050769">
    <property type="entry name" value="NAT_camello-type"/>
</dbReference>
<dbReference type="PANTHER" id="PTHR13947">
    <property type="entry name" value="GNAT FAMILY N-ACETYLTRANSFERASE"/>
    <property type="match status" value="1"/>
</dbReference>
<dbReference type="RefSeq" id="WP_052104817.1">
    <property type="nucleotide sequence ID" value="NZ_AXCZ01000004.1"/>
</dbReference>
<dbReference type="PROSITE" id="PS51186">
    <property type="entry name" value="GNAT"/>
    <property type="match status" value="1"/>
</dbReference>
<dbReference type="AlphaFoldDB" id="A0A0A0C2K6"/>
<accession>A0A0A0C2K6</accession>
<protein>
    <submittedName>
        <fullName evidence="3">Acetyltransferase</fullName>
    </submittedName>
</protein>
<dbReference type="Gene3D" id="3.40.630.30">
    <property type="match status" value="1"/>
</dbReference>
<dbReference type="Proteomes" id="UP000054314">
    <property type="component" value="Unassembled WGS sequence"/>
</dbReference>
<sequence length="160" mass="17100">MTVEVRPVRDVEVARVGELTAGAYLADELVAPDHGYLGELRDAVRRAEQATVLVALVDDRVVGTITVASPGSPYAEVAAEGEWELRMLAVDPGTRGQGVGEVLLRAGIDRARTAGAAAVVLSTMPSMHAARRMYDRLGLVRCPDRDWPAGGQVMLVYTTD</sequence>
<dbReference type="CDD" id="cd04301">
    <property type="entry name" value="NAT_SF"/>
    <property type="match status" value="1"/>
</dbReference>
<feature type="domain" description="N-acetyltransferase" evidence="2">
    <location>
        <begin position="3"/>
        <end position="159"/>
    </location>
</feature>
<dbReference type="SUPFAM" id="SSF55729">
    <property type="entry name" value="Acyl-CoA N-acyltransferases (Nat)"/>
    <property type="match status" value="1"/>
</dbReference>
<evidence type="ECO:0000256" key="1">
    <source>
        <dbReference type="ARBA" id="ARBA00022679"/>
    </source>
</evidence>
<dbReference type="InterPro" id="IPR000182">
    <property type="entry name" value="GNAT_dom"/>
</dbReference>
<dbReference type="Pfam" id="PF00583">
    <property type="entry name" value="Acetyltransf_1"/>
    <property type="match status" value="1"/>
</dbReference>
<keyword evidence="1 3" id="KW-0808">Transferase</keyword>
<name>A0A0A0C2K6_9CELL</name>
<evidence type="ECO:0000313" key="3">
    <source>
        <dbReference type="EMBL" id="KGM14416.1"/>
    </source>
</evidence>
<dbReference type="GO" id="GO:0008080">
    <property type="term" value="F:N-acetyltransferase activity"/>
    <property type="evidence" value="ECO:0007669"/>
    <property type="project" value="InterPro"/>
</dbReference>
<evidence type="ECO:0000313" key="4">
    <source>
        <dbReference type="Proteomes" id="UP000054314"/>
    </source>
</evidence>
<evidence type="ECO:0000259" key="2">
    <source>
        <dbReference type="PROSITE" id="PS51186"/>
    </source>
</evidence>
<organism evidence="3 4">
    <name type="scientific">Cellulomonas bogoriensis 69B4 = DSM 16987</name>
    <dbReference type="NCBI Taxonomy" id="1386082"/>
    <lineage>
        <taxon>Bacteria</taxon>
        <taxon>Bacillati</taxon>
        <taxon>Actinomycetota</taxon>
        <taxon>Actinomycetes</taxon>
        <taxon>Micrococcales</taxon>
        <taxon>Cellulomonadaceae</taxon>
        <taxon>Cellulomonas</taxon>
    </lineage>
</organism>
<comment type="caution">
    <text evidence="3">The sequence shown here is derived from an EMBL/GenBank/DDBJ whole genome shotgun (WGS) entry which is preliminary data.</text>
</comment>
<proteinExistence type="predicted"/>
<gene>
    <name evidence="3" type="ORF">N869_12675</name>
</gene>